<evidence type="ECO:0000313" key="1">
    <source>
        <dbReference type="EMBL" id="AFK86512.1"/>
    </source>
</evidence>
<protein>
    <submittedName>
        <fullName evidence="1">Uncharacterized protein</fullName>
    </submittedName>
</protein>
<dbReference type="AlphaFoldDB" id="I3VVG7"/>
<organism evidence="1 2">
    <name type="scientific">Thermoanaerobacterium saccharolyticum (strain DSM 8691 / JW/SL-YS485)</name>
    <dbReference type="NCBI Taxonomy" id="1094508"/>
    <lineage>
        <taxon>Bacteria</taxon>
        <taxon>Bacillati</taxon>
        <taxon>Bacillota</taxon>
        <taxon>Clostridia</taxon>
        <taxon>Thermoanaerobacterales</taxon>
        <taxon>Thermoanaerobacteraceae</taxon>
        <taxon>Thermoanaerobacterium</taxon>
    </lineage>
</organism>
<name>I3VVG7_THESW</name>
<dbReference type="RefSeq" id="WP_014758383.1">
    <property type="nucleotide sequence ID" value="NC_017992.1"/>
</dbReference>
<dbReference type="EMBL" id="CP003184">
    <property type="protein sequence ID" value="AFK86512.1"/>
    <property type="molecule type" value="Genomic_DNA"/>
</dbReference>
<proteinExistence type="predicted"/>
<evidence type="ECO:0000313" key="2">
    <source>
        <dbReference type="Proteomes" id="UP000006178"/>
    </source>
</evidence>
<gene>
    <name evidence="1" type="ordered locus">Tsac_1505</name>
</gene>
<dbReference type="BioCyc" id="TSAC1094508:GLMA-1528-MONOMER"/>
<dbReference type="PATRIC" id="fig|1094508.3.peg.1525"/>
<dbReference type="Proteomes" id="UP000006178">
    <property type="component" value="Chromosome"/>
</dbReference>
<sequence length="121" mass="14159">MVKRILSEPGSYKITVNFEEKWAHILNDDALKAFYNEYEQAGIARLSLDILINYKEIFKKTLYITPQSLMIEIMAHLDVESIASKFPIVRNYVTSHTKIIDCGEEDVDNNRWLWDLISKSF</sequence>
<dbReference type="eggNOG" id="ENOG5033IDD">
    <property type="taxonomic scope" value="Bacteria"/>
</dbReference>
<dbReference type="KEGG" id="tsh:Tsac_1505"/>
<reference evidence="1 2" key="1">
    <citation type="journal article" date="2014" name="Appl. Environ. Microbiol.">
        <title>Profile of Secreted Hydrolases, Associated Proteins, and SlpA in Thermoanaerobacterium saccharolyticum during the Degradation of Hemicellulose.</title>
        <authorList>
            <person name="Currie D.H."/>
            <person name="Guss A.M."/>
            <person name="Herring C.D."/>
            <person name="Giannone R.J."/>
            <person name="Johnson C.M."/>
            <person name="Lankford P.K."/>
            <person name="Brown S.D."/>
            <person name="Hettich R.L."/>
            <person name="Lynd L.R."/>
        </authorList>
    </citation>
    <scope>NUCLEOTIDE SEQUENCE [LARGE SCALE GENOMIC DNA]</scope>
    <source>
        <strain evidence="2">DSM 8691 / JW/SL-YS485</strain>
    </source>
</reference>
<accession>I3VVG7</accession>
<keyword evidence="2" id="KW-1185">Reference proteome</keyword>